<reference evidence="2" key="1">
    <citation type="submission" date="2024-07" db="EMBL/GenBank/DDBJ databases">
        <authorList>
            <person name="Yu S.T."/>
        </authorList>
    </citation>
    <scope>NUCLEOTIDE SEQUENCE</scope>
    <source>
        <strain evidence="2">R41</strain>
    </source>
</reference>
<evidence type="ECO:0000313" key="2">
    <source>
        <dbReference type="EMBL" id="XDQ55660.1"/>
    </source>
</evidence>
<name>A0AB39RLJ6_9ACTN</name>
<dbReference type="AlphaFoldDB" id="A0AB39RLJ6"/>
<accession>A0AB39RLJ6</accession>
<feature type="signal peptide" evidence="1">
    <location>
        <begin position="1"/>
        <end position="27"/>
    </location>
</feature>
<keyword evidence="1" id="KW-0732">Signal</keyword>
<feature type="chain" id="PRO_5044226339" evidence="1">
    <location>
        <begin position="28"/>
        <end position="135"/>
    </location>
</feature>
<dbReference type="Pfam" id="PF03995">
    <property type="entry name" value="Inhibitor_I36"/>
    <property type="match status" value="1"/>
</dbReference>
<sequence length="135" mass="14271">MKRARGLAVASVMSVAAVFAAMTPAQAASNDGTCNTDEACIYRLLDYSGGIYDTLSSKKSYSGLVFHGTSTTIDNKASSARNKDPDNNLWFYQLNNWAGDTWGLPAGSSTNFNGPDDNKWSSHCWTGATAGCPGG</sequence>
<dbReference type="RefSeq" id="WP_369248796.1">
    <property type="nucleotide sequence ID" value="NZ_CP163443.1"/>
</dbReference>
<proteinExistence type="predicted"/>
<evidence type="ECO:0000256" key="1">
    <source>
        <dbReference type="SAM" id="SignalP"/>
    </source>
</evidence>
<protein>
    <submittedName>
        <fullName evidence="2">Peptidase inhibitor family I36 protein</fullName>
    </submittedName>
</protein>
<dbReference type="EMBL" id="CP163443">
    <property type="protein sequence ID" value="XDQ55660.1"/>
    <property type="molecule type" value="Genomic_DNA"/>
</dbReference>
<organism evidence="2">
    <name type="scientific">Streptomyces sp. R41</name>
    <dbReference type="NCBI Taxonomy" id="3238632"/>
    <lineage>
        <taxon>Bacteria</taxon>
        <taxon>Bacillati</taxon>
        <taxon>Actinomycetota</taxon>
        <taxon>Actinomycetes</taxon>
        <taxon>Kitasatosporales</taxon>
        <taxon>Streptomycetaceae</taxon>
        <taxon>Streptomyces</taxon>
    </lineage>
</organism>
<gene>
    <name evidence="2" type="ORF">AB5J53_30360</name>
</gene>